<reference evidence="7" key="1">
    <citation type="submission" date="2017-05" db="EMBL/GenBank/DDBJ databases">
        <title>The Genome Sequence of Enterococcus sp. 9D6_DIV0238.</title>
        <authorList>
            <consortium name="The Broad Institute Genomics Platform"/>
            <consortium name="The Broad Institute Genomic Center for Infectious Diseases"/>
            <person name="Earl A."/>
            <person name="Manson A."/>
            <person name="Schwartman J."/>
            <person name="Gilmore M."/>
            <person name="Abouelleil A."/>
            <person name="Cao P."/>
            <person name="Chapman S."/>
            <person name="Cusick C."/>
            <person name="Shea T."/>
            <person name="Young S."/>
            <person name="Neafsey D."/>
            <person name="Nusbaum C."/>
            <person name="Birren B."/>
        </authorList>
    </citation>
    <scope>NUCLEOTIDE SEQUENCE [LARGE SCALE GENOMIC DNA]</scope>
    <source>
        <strain evidence="7">9D6_DIV0238</strain>
    </source>
</reference>
<evidence type="ECO:0000256" key="5">
    <source>
        <dbReference type="SAM" id="Phobius"/>
    </source>
</evidence>
<feature type="transmembrane region" description="Helical" evidence="5">
    <location>
        <begin position="169"/>
        <end position="194"/>
    </location>
</feature>
<evidence type="ECO:0000313" key="9">
    <source>
        <dbReference type="Proteomes" id="UP000196151"/>
    </source>
</evidence>
<feature type="transmembrane region" description="Helical" evidence="5">
    <location>
        <begin position="201"/>
        <end position="219"/>
    </location>
</feature>
<evidence type="ECO:0000313" key="8">
    <source>
        <dbReference type="EMBL" id="WYJ93562.1"/>
    </source>
</evidence>
<dbReference type="Proteomes" id="UP000196151">
    <property type="component" value="Chromosome"/>
</dbReference>
<dbReference type="OrthoDB" id="1903878at2"/>
<gene>
    <name evidence="8" type="ORF">A5889_001062</name>
    <name evidence="7" type="ORF">A5889_002017</name>
</gene>
<evidence type="ECO:0000256" key="2">
    <source>
        <dbReference type="ARBA" id="ARBA00022692"/>
    </source>
</evidence>
<feature type="transmembrane region" description="Helical" evidence="5">
    <location>
        <begin position="71"/>
        <end position="88"/>
    </location>
</feature>
<dbReference type="PANTHER" id="PTHR37422">
    <property type="entry name" value="TEICHURONIC ACID BIOSYNTHESIS PROTEIN TUAE"/>
    <property type="match status" value="1"/>
</dbReference>
<sequence length="458" mass="52322">MIKKANEVLDKVEIPFILVWEFMLIIRMISTYSLIPSKFDSIIFSVISLAGGLLFIRNGFDWIKRREKPSFLLLIFTLALVITSIANAPTGLVANFKLIIWEVLLFFVAYELGKKNRKDLFSLVEKVLVFTWFVLLVISLGMFFVQFQYTMPLDKLYYGIRMGFFENRLYGVFVDPNYAATISVVSFCFSIHLFKKAQSKLYRGFLITNLIVSFFFVVLSGSRTAMIESMAVVVVWVFFYFYYNKKTMALFKRLLLSTGLALVAVVVLSLTMTVTQKVSVVTAEAVSKVIVIKTNDGKDDISLDRPDTGEDSDISNSRFKLWKSAVEIFETKPLIGPSPKGLLHYAQKNLPNTWIAIKEQTPHNFLFFLLATTGLLGTIPFTLFVLYNMIKALVTLFKMNRTNYLEYLFYSLIVLTILISACLIPDIVLVNRLGALVFFLYIGRLNSKNEQETSELEL</sequence>
<keyword evidence="9" id="KW-1185">Reference proteome</keyword>
<keyword evidence="4 5" id="KW-0472">Membrane</keyword>
<evidence type="ECO:0000256" key="1">
    <source>
        <dbReference type="ARBA" id="ARBA00004141"/>
    </source>
</evidence>
<organism evidence="7">
    <name type="scientific">Candidatus Enterococcus dunnyi</name>
    <dbReference type="NCBI Taxonomy" id="1834192"/>
    <lineage>
        <taxon>Bacteria</taxon>
        <taxon>Bacillati</taxon>
        <taxon>Bacillota</taxon>
        <taxon>Bacilli</taxon>
        <taxon>Lactobacillales</taxon>
        <taxon>Enterococcaceae</taxon>
        <taxon>Enterococcus</taxon>
    </lineage>
</organism>
<feature type="transmembrane region" description="Helical" evidence="5">
    <location>
        <begin position="254"/>
        <end position="274"/>
    </location>
</feature>
<dbReference type="PANTHER" id="PTHR37422:SF13">
    <property type="entry name" value="LIPOPOLYSACCHARIDE BIOSYNTHESIS PROTEIN PA4999-RELATED"/>
    <property type="match status" value="1"/>
</dbReference>
<reference evidence="8" key="3">
    <citation type="submission" date="2024-03" db="EMBL/GenBank/DDBJ databases">
        <title>The Genome Sequence of Enterococcus sp. DIV0238c.</title>
        <authorList>
            <consortium name="The Broad Institute Genomics Platform"/>
            <consortium name="The Broad Institute Microbial Omics Core"/>
            <consortium name="The Broad Institute Genomic Center for Infectious Diseases"/>
            <person name="Earl A."/>
            <person name="Manson A."/>
            <person name="Gilmore M."/>
            <person name="Schwartman J."/>
            <person name="Shea T."/>
            <person name="Abouelleil A."/>
            <person name="Cao P."/>
            <person name="Chapman S."/>
            <person name="Cusick C."/>
            <person name="Young S."/>
            <person name="Neafsey D."/>
            <person name="Nusbaum C."/>
            <person name="Birren B."/>
        </authorList>
    </citation>
    <scope>NUCLEOTIDE SEQUENCE</scope>
    <source>
        <strain evidence="8">9D6_DIV0238</strain>
    </source>
</reference>
<feature type="transmembrane region" description="Helical" evidence="5">
    <location>
        <begin position="94"/>
        <end position="112"/>
    </location>
</feature>
<evidence type="ECO:0000259" key="6">
    <source>
        <dbReference type="Pfam" id="PF04932"/>
    </source>
</evidence>
<evidence type="ECO:0000256" key="4">
    <source>
        <dbReference type="ARBA" id="ARBA00023136"/>
    </source>
</evidence>
<name>A0A200J7V7_9ENTE</name>
<dbReference type="RefSeq" id="WP_087641105.1">
    <property type="nucleotide sequence ID" value="NZ_CP147246.1"/>
</dbReference>
<dbReference type="EMBL" id="NIBQ01000002">
    <property type="protein sequence ID" value="OUZ33306.1"/>
    <property type="molecule type" value="Genomic_DNA"/>
</dbReference>
<feature type="transmembrane region" description="Helical" evidence="5">
    <location>
        <begin position="407"/>
        <end position="430"/>
    </location>
</feature>
<accession>A0A200J7V7</accession>
<feature type="transmembrane region" description="Helical" evidence="5">
    <location>
        <begin position="12"/>
        <end position="35"/>
    </location>
</feature>
<evidence type="ECO:0000313" key="7">
    <source>
        <dbReference type="EMBL" id="OUZ33306.1"/>
    </source>
</evidence>
<dbReference type="Pfam" id="PF04932">
    <property type="entry name" value="Wzy_C"/>
    <property type="match status" value="1"/>
</dbReference>
<dbReference type="InterPro" id="IPR051533">
    <property type="entry name" value="WaaL-like"/>
</dbReference>
<protein>
    <recommendedName>
        <fullName evidence="6">O-antigen ligase-related domain-containing protein</fullName>
    </recommendedName>
</protein>
<dbReference type="GO" id="GO:0016020">
    <property type="term" value="C:membrane"/>
    <property type="evidence" value="ECO:0007669"/>
    <property type="project" value="UniProtKB-SubCell"/>
</dbReference>
<dbReference type="EMBL" id="CP147246">
    <property type="protein sequence ID" value="WYJ93562.1"/>
    <property type="molecule type" value="Genomic_DNA"/>
</dbReference>
<evidence type="ECO:0000256" key="3">
    <source>
        <dbReference type="ARBA" id="ARBA00022989"/>
    </source>
</evidence>
<feature type="transmembrane region" description="Helical" evidence="5">
    <location>
        <begin position="225"/>
        <end position="242"/>
    </location>
</feature>
<keyword evidence="2 5" id="KW-0812">Transmembrane</keyword>
<dbReference type="InterPro" id="IPR007016">
    <property type="entry name" value="O-antigen_ligase-rel_domated"/>
</dbReference>
<reference evidence="8" key="2">
    <citation type="submission" date="2017-05" db="EMBL/GenBank/DDBJ databases">
        <authorList>
            <consortium name="The Broad Institute Genomics Platform"/>
            <consortium name="The Broad Institute Genomic Center for Infectious Diseases"/>
            <person name="Earl A."/>
            <person name="Manson A."/>
            <person name="Schwartman J."/>
            <person name="Gilmore M."/>
            <person name="Abouelleil A."/>
            <person name="Cao P."/>
            <person name="Chapman S."/>
            <person name="Cusick C."/>
            <person name="Shea T."/>
            <person name="Young S."/>
            <person name="Neafsey D."/>
            <person name="Nusbaum C."/>
            <person name="Birren B."/>
        </authorList>
    </citation>
    <scope>NUCLEOTIDE SEQUENCE</scope>
    <source>
        <strain evidence="8">9D6_DIV0238</strain>
    </source>
</reference>
<feature type="domain" description="O-antigen ligase-related" evidence="6">
    <location>
        <begin position="210"/>
        <end position="381"/>
    </location>
</feature>
<feature type="transmembrane region" description="Helical" evidence="5">
    <location>
        <begin position="41"/>
        <end position="59"/>
    </location>
</feature>
<comment type="subcellular location">
    <subcellularLocation>
        <location evidence="1">Membrane</location>
        <topology evidence="1">Multi-pass membrane protein</topology>
    </subcellularLocation>
</comment>
<keyword evidence="3 5" id="KW-1133">Transmembrane helix</keyword>
<proteinExistence type="predicted"/>
<feature type="transmembrane region" description="Helical" evidence="5">
    <location>
        <begin position="365"/>
        <end position="387"/>
    </location>
</feature>
<dbReference type="AlphaFoldDB" id="A0A200J7V7"/>
<feature type="transmembrane region" description="Helical" evidence="5">
    <location>
        <begin position="124"/>
        <end position="149"/>
    </location>
</feature>